<dbReference type="SUPFAM" id="SSF53756">
    <property type="entry name" value="UDP-Glycosyltransferase/glycogen phosphorylase"/>
    <property type="match status" value="1"/>
</dbReference>
<keyword evidence="6" id="KW-1185">Reference proteome</keyword>
<feature type="domain" description="Glycosyl transferase family 1" evidence="4">
    <location>
        <begin position="225"/>
        <end position="370"/>
    </location>
</feature>
<dbReference type="InterPro" id="IPR050194">
    <property type="entry name" value="Glycosyltransferase_grp1"/>
</dbReference>
<protein>
    <recommendedName>
        <fullName evidence="1">D-inositol 3-phosphate glycosyltransferase</fullName>
    </recommendedName>
</protein>
<organism evidence="5 6">
    <name type="scientific">Cellulomonas soli</name>
    <dbReference type="NCBI Taxonomy" id="931535"/>
    <lineage>
        <taxon>Bacteria</taxon>
        <taxon>Bacillati</taxon>
        <taxon>Actinomycetota</taxon>
        <taxon>Actinomycetes</taxon>
        <taxon>Micrococcales</taxon>
        <taxon>Cellulomonadaceae</taxon>
        <taxon>Cellulomonas</taxon>
    </lineage>
</organism>
<feature type="region of interest" description="Disordered" evidence="3">
    <location>
        <begin position="1"/>
        <end position="23"/>
    </location>
</feature>
<evidence type="ECO:0000259" key="4">
    <source>
        <dbReference type="Pfam" id="PF00534"/>
    </source>
</evidence>
<dbReference type="GO" id="GO:0016757">
    <property type="term" value="F:glycosyltransferase activity"/>
    <property type="evidence" value="ECO:0007669"/>
    <property type="project" value="InterPro"/>
</dbReference>
<dbReference type="InterPro" id="IPR001296">
    <property type="entry name" value="Glyco_trans_1"/>
</dbReference>
<name>A0A512PH17_9CELL</name>
<proteinExistence type="predicted"/>
<dbReference type="EMBL" id="BKAL01000013">
    <property type="protein sequence ID" value="GEP70504.1"/>
    <property type="molecule type" value="Genomic_DNA"/>
</dbReference>
<sequence length="398" mass="42869">MGVPETGGETGTPGPPTAPGVADAPLRLGFACHWTTPHEETWSGTPWRLRAELARLTPVVDLGVELPPALRTPLRLAGARRTPSGWTSTWRHGAATRAAVARTVRRAAVRERPDVVLEIQDLSAPRVPFMVLQDLSYALLLDRFGPDGVPHFRALGRRRIEQLRRAQDRVYAQAAMLLPMSRWLGDHLVAHGVPAERVRVVNPGAGAPVAVGSPVPERRTGPVRRLLLVGRDFDTKGGAQVVAAFALLRAELGPAVSLTVAGPDRWPMHGDVPDGVDFVGRVPRARVGELMDTHDLFVMPSRMEGFGMVFAEALMRGLPCVGRDACAMPEIIDPTSGGRLVGSESPDELARVVLDTLDDDALYAACAAQADARRAHYTWGRAAREVLDAAVHARATGH</sequence>
<dbReference type="Gene3D" id="3.40.50.2000">
    <property type="entry name" value="Glycogen Phosphorylase B"/>
    <property type="match status" value="2"/>
</dbReference>
<dbReference type="Proteomes" id="UP000321798">
    <property type="component" value="Unassembled WGS sequence"/>
</dbReference>
<evidence type="ECO:0000313" key="6">
    <source>
        <dbReference type="Proteomes" id="UP000321798"/>
    </source>
</evidence>
<dbReference type="AlphaFoldDB" id="A0A512PH17"/>
<evidence type="ECO:0000256" key="3">
    <source>
        <dbReference type="SAM" id="MobiDB-lite"/>
    </source>
</evidence>
<dbReference type="CDD" id="cd03801">
    <property type="entry name" value="GT4_PimA-like"/>
    <property type="match status" value="1"/>
</dbReference>
<keyword evidence="2" id="KW-0808">Transferase</keyword>
<gene>
    <name evidence="5" type="ORF">CSO01_32190</name>
</gene>
<accession>A0A512PH17</accession>
<evidence type="ECO:0000313" key="5">
    <source>
        <dbReference type="EMBL" id="GEP70504.1"/>
    </source>
</evidence>
<comment type="caution">
    <text evidence="5">The sequence shown here is derived from an EMBL/GenBank/DDBJ whole genome shotgun (WGS) entry which is preliminary data.</text>
</comment>
<reference evidence="5 6" key="1">
    <citation type="submission" date="2019-07" db="EMBL/GenBank/DDBJ databases">
        <title>Whole genome shotgun sequence of Cellulomonas soli NBRC 109434.</title>
        <authorList>
            <person name="Hosoyama A."/>
            <person name="Uohara A."/>
            <person name="Ohji S."/>
            <person name="Ichikawa N."/>
        </authorList>
    </citation>
    <scope>NUCLEOTIDE SEQUENCE [LARGE SCALE GENOMIC DNA]</scope>
    <source>
        <strain evidence="5 6">NBRC 109434</strain>
    </source>
</reference>
<evidence type="ECO:0000256" key="2">
    <source>
        <dbReference type="ARBA" id="ARBA00022679"/>
    </source>
</evidence>
<evidence type="ECO:0000256" key="1">
    <source>
        <dbReference type="ARBA" id="ARBA00021292"/>
    </source>
</evidence>
<dbReference type="Pfam" id="PF00534">
    <property type="entry name" value="Glycos_transf_1"/>
    <property type="match status" value="1"/>
</dbReference>
<dbReference type="PANTHER" id="PTHR45947">
    <property type="entry name" value="SULFOQUINOVOSYL TRANSFERASE SQD2"/>
    <property type="match status" value="1"/>
</dbReference>
<dbReference type="PANTHER" id="PTHR45947:SF3">
    <property type="entry name" value="SULFOQUINOVOSYL TRANSFERASE SQD2"/>
    <property type="match status" value="1"/>
</dbReference>